<dbReference type="Pfam" id="PF08327">
    <property type="entry name" value="AHSA1"/>
    <property type="match status" value="1"/>
</dbReference>
<organism evidence="3 4">
    <name type="scientific">Eiseniibacteriota bacterium</name>
    <dbReference type="NCBI Taxonomy" id="2212470"/>
    <lineage>
        <taxon>Bacteria</taxon>
        <taxon>Candidatus Eiseniibacteriota</taxon>
    </lineage>
</organism>
<comment type="caution">
    <text evidence="3">The sequence shown here is derived from an EMBL/GenBank/DDBJ whole genome shotgun (WGS) entry which is preliminary data.</text>
</comment>
<dbReference type="SUPFAM" id="SSF55961">
    <property type="entry name" value="Bet v1-like"/>
    <property type="match status" value="1"/>
</dbReference>
<sequence length="150" mass="16944">MTDTEFQYVTYIAATPQRIWDALLRAEFTRRYWGHDNVSDWKPGSKWEHKESDSGAVRLVGKVVEFDPPKRLVITWADPAEAANPSANSRVTFLLEPIEDMVRLTVKHDGLIPGSNMDQGIRSGWPRVLSSLKSYLETGKPLATWAKATT</sequence>
<dbReference type="EMBL" id="VBPA01000126">
    <property type="protein sequence ID" value="TMQ71427.1"/>
    <property type="molecule type" value="Genomic_DNA"/>
</dbReference>
<protein>
    <submittedName>
        <fullName evidence="3">Polyketide cyclase</fullName>
    </submittedName>
</protein>
<dbReference type="Gene3D" id="3.30.530.20">
    <property type="match status" value="1"/>
</dbReference>
<dbReference type="InterPro" id="IPR023393">
    <property type="entry name" value="START-like_dom_sf"/>
</dbReference>
<feature type="domain" description="Activator of Hsp90 ATPase homologue 1/2-like C-terminal" evidence="2">
    <location>
        <begin position="14"/>
        <end position="137"/>
    </location>
</feature>
<evidence type="ECO:0000313" key="3">
    <source>
        <dbReference type="EMBL" id="TMQ71427.1"/>
    </source>
</evidence>
<reference evidence="3 4" key="1">
    <citation type="journal article" date="2019" name="Nat. Microbiol.">
        <title>Mediterranean grassland soil C-N compound turnover is dependent on rainfall and depth, and is mediated by genomically divergent microorganisms.</title>
        <authorList>
            <person name="Diamond S."/>
            <person name="Andeer P.F."/>
            <person name="Li Z."/>
            <person name="Crits-Christoph A."/>
            <person name="Burstein D."/>
            <person name="Anantharaman K."/>
            <person name="Lane K.R."/>
            <person name="Thomas B.C."/>
            <person name="Pan C."/>
            <person name="Northen T.R."/>
            <person name="Banfield J.F."/>
        </authorList>
    </citation>
    <scope>NUCLEOTIDE SEQUENCE [LARGE SCALE GENOMIC DNA]</scope>
    <source>
        <strain evidence="3">WS_10</strain>
    </source>
</reference>
<evidence type="ECO:0000259" key="2">
    <source>
        <dbReference type="Pfam" id="PF08327"/>
    </source>
</evidence>
<dbReference type="AlphaFoldDB" id="A0A538U6E0"/>
<proteinExistence type="inferred from homology"/>
<dbReference type="InterPro" id="IPR013538">
    <property type="entry name" value="ASHA1/2-like_C"/>
</dbReference>
<evidence type="ECO:0000313" key="4">
    <source>
        <dbReference type="Proteomes" id="UP000319836"/>
    </source>
</evidence>
<accession>A0A538U6E0</accession>
<comment type="similarity">
    <text evidence="1">Belongs to the AHA1 family.</text>
</comment>
<name>A0A538U6E0_UNCEI</name>
<gene>
    <name evidence="3" type="ORF">E6K80_05540</name>
</gene>
<dbReference type="Proteomes" id="UP000319836">
    <property type="component" value="Unassembled WGS sequence"/>
</dbReference>
<evidence type="ECO:0000256" key="1">
    <source>
        <dbReference type="ARBA" id="ARBA00006817"/>
    </source>
</evidence>
<dbReference type="CDD" id="cd08893">
    <property type="entry name" value="SRPBCC_CalC_Aha1-like_GntR-HTH"/>
    <property type="match status" value="1"/>
</dbReference>